<dbReference type="EMBL" id="BAAALD010000112">
    <property type="protein sequence ID" value="GAA1119217.1"/>
    <property type="molecule type" value="Genomic_DNA"/>
</dbReference>
<evidence type="ECO:0008006" key="3">
    <source>
        <dbReference type="Google" id="ProtNLM"/>
    </source>
</evidence>
<keyword evidence="2" id="KW-1185">Reference proteome</keyword>
<dbReference type="SUPFAM" id="SSF53254">
    <property type="entry name" value="Phosphoglycerate mutase-like"/>
    <property type="match status" value="1"/>
</dbReference>
<evidence type="ECO:0000313" key="1">
    <source>
        <dbReference type="EMBL" id="GAA1119217.1"/>
    </source>
</evidence>
<dbReference type="RefSeq" id="WP_344627670.1">
    <property type="nucleotide sequence ID" value="NZ_BAAALD010000112.1"/>
</dbReference>
<name>A0ABN1U4Q8_9ACTN</name>
<protein>
    <recommendedName>
        <fullName evidence="3">Histidine phosphatase family protein</fullName>
    </recommendedName>
</protein>
<proteinExistence type="predicted"/>
<evidence type="ECO:0000313" key="2">
    <source>
        <dbReference type="Proteomes" id="UP001499987"/>
    </source>
</evidence>
<dbReference type="Proteomes" id="UP001499987">
    <property type="component" value="Unassembled WGS sequence"/>
</dbReference>
<organism evidence="1 2">
    <name type="scientific">Kitasatospora arboriphila</name>
    <dbReference type="NCBI Taxonomy" id="258052"/>
    <lineage>
        <taxon>Bacteria</taxon>
        <taxon>Bacillati</taxon>
        <taxon>Actinomycetota</taxon>
        <taxon>Actinomycetes</taxon>
        <taxon>Kitasatosporales</taxon>
        <taxon>Streptomycetaceae</taxon>
        <taxon>Kitasatospora</taxon>
    </lineage>
</organism>
<gene>
    <name evidence="1" type="ORF">GCM10009663_68930</name>
</gene>
<reference evidence="1 2" key="1">
    <citation type="journal article" date="2019" name="Int. J. Syst. Evol. Microbiol.">
        <title>The Global Catalogue of Microorganisms (GCM) 10K type strain sequencing project: providing services to taxonomists for standard genome sequencing and annotation.</title>
        <authorList>
            <consortium name="The Broad Institute Genomics Platform"/>
            <consortium name="The Broad Institute Genome Sequencing Center for Infectious Disease"/>
            <person name="Wu L."/>
            <person name="Ma J."/>
        </authorList>
    </citation>
    <scope>NUCLEOTIDE SEQUENCE [LARGE SCALE GENOMIC DNA]</scope>
    <source>
        <strain evidence="1 2">JCM 13002</strain>
    </source>
</reference>
<dbReference type="InterPro" id="IPR029033">
    <property type="entry name" value="His_PPase_superfam"/>
</dbReference>
<accession>A0ABN1U4Q8</accession>
<comment type="caution">
    <text evidence="1">The sequence shown here is derived from an EMBL/GenBank/DDBJ whole genome shotgun (WGS) entry which is preliminary data.</text>
</comment>
<sequence>MLIGHGGGIACLLLRLTGSGFDRYPDYVPGSAAVTLVEVEAERLAVKFINASPGEFGRSVRSRLA</sequence>